<dbReference type="SUPFAM" id="SSF48179">
    <property type="entry name" value="6-phosphogluconate dehydrogenase C-terminal domain-like"/>
    <property type="match status" value="1"/>
</dbReference>
<evidence type="ECO:0000259" key="4">
    <source>
        <dbReference type="Pfam" id="PF08125"/>
    </source>
</evidence>
<organism evidence="5 6">
    <name type="scientific">Serratia entomophila</name>
    <dbReference type="NCBI Taxonomy" id="42906"/>
    <lineage>
        <taxon>Bacteria</taxon>
        <taxon>Pseudomonadati</taxon>
        <taxon>Pseudomonadota</taxon>
        <taxon>Gammaproteobacteria</taxon>
        <taxon>Enterobacterales</taxon>
        <taxon>Yersiniaceae</taxon>
        <taxon>Serratia</taxon>
    </lineage>
</organism>
<evidence type="ECO:0000256" key="2">
    <source>
        <dbReference type="ARBA" id="ARBA00023027"/>
    </source>
</evidence>
<dbReference type="InterPro" id="IPR023027">
    <property type="entry name" value="Mannitol_DH_CS"/>
</dbReference>
<reference evidence="5" key="1">
    <citation type="journal article" date="2022" name="BMC Genomics">
        <title>Genome sequence of the entomopathogenic Serratia entomophila isolate 626 and characterisation of the species specific itaconate degradation pathway.</title>
        <authorList>
            <person name="Vaughan A.L."/>
            <person name="Altermann E."/>
            <person name="Glare T.R."/>
            <person name="Hurst M.R.H."/>
        </authorList>
    </citation>
    <scope>NUCLEOTIDE SEQUENCE</scope>
    <source>
        <strain evidence="5">626</strain>
    </source>
</reference>
<proteinExistence type="predicted"/>
<dbReference type="InterPro" id="IPR050988">
    <property type="entry name" value="Mannitol_DH/Oxidoreductase"/>
</dbReference>
<sequence>MKLSSSSALPAAIARPGYPRERLKPRIVHIGFGAFHRAHQAVYADRLAAEHASDWGYCEISMQHGRQKIADLQRQELLYSVAEMDDGGWRGRVIGVVRRALHLQADGLTAVLEAMADPQVAIVSLTISEKGYCHQPASGQLMANHPAIEHDIAHPLQPQSAPGLILAALRLRRRRGLPPFAVMSCDNMPANGQVTRNVITQLAQCRDAELADWLRREVAFPSTMVDRIVPAVTPETRQRLQSLLGGVEDDAGVACEPFSQWVIEDNFPQGRPAWEKAGAELVRDVLPYEEMKLRMLNGSHSFLAYLGYLAGYQHIGDCMQDTDFARAARHLMLAEQAPTLQTREADLAQYADSLLQRFSNRALKHRTGQIATDGSQKLPQRLLDSIRWHLAHGSRFDCLALGVAGWLRYVGGQDEQGQPIELEDPLREPIAALVAGSEQGQPRVLALLQLEAVFGRDLPGNPTFVSAIGHAYRQLLAQGAKAAVAALPSFDTEGGY</sequence>
<dbReference type="PANTHER" id="PTHR43362">
    <property type="entry name" value="MANNITOL DEHYDROGENASE DSF1-RELATED"/>
    <property type="match status" value="1"/>
</dbReference>
<feature type="domain" description="Mannitol dehydrogenase C-terminal" evidence="4">
    <location>
        <begin position="284"/>
        <end position="475"/>
    </location>
</feature>
<evidence type="ECO:0000313" key="6">
    <source>
        <dbReference type="Proteomes" id="UP001056873"/>
    </source>
</evidence>
<dbReference type="InterPro" id="IPR013118">
    <property type="entry name" value="Mannitol_DH_C"/>
</dbReference>
<dbReference type="Proteomes" id="UP001056873">
    <property type="component" value="Chromosome"/>
</dbReference>
<dbReference type="InterPro" id="IPR013131">
    <property type="entry name" value="Mannitol_DH_N"/>
</dbReference>
<name>A0ABY5CPM4_9GAMM</name>
<keyword evidence="6" id="KW-1185">Reference proteome</keyword>
<dbReference type="InterPro" id="IPR000669">
    <property type="entry name" value="Mannitol_DH"/>
</dbReference>
<dbReference type="SUPFAM" id="SSF51735">
    <property type="entry name" value="NAD(P)-binding Rossmann-fold domains"/>
    <property type="match status" value="1"/>
</dbReference>
<dbReference type="InterPro" id="IPR036291">
    <property type="entry name" value="NAD(P)-bd_dom_sf"/>
</dbReference>
<evidence type="ECO:0000256" key="1">
    <source>
        <dbReference type="ARBA" id="ARBA00023002"/>
    </source>
</evidence>
<dbReference type="Gene3D" id="1.10.1040.10">
    <property type="entry name" value="N-(1-d-carboxylethyl)-l-norvaline Dehydrogenase, domain 2"/>
    <property type="match status" value="1"/>
</dbReference>
<keyword evidence="1" id="KW-0560">Oxidoreductase</keyword>
<dbReference type="Pfam" id="PF01232">
    <property type="entry name" value="Mannitol_dh"/>
    <property type="match status" value="1"/>
</dbReference>
<keyword evidence="2" id="KW-0520">NAD</keyword>
<dbReference type="PANTHER" id="PTHR43362:SF4">
    <property type="entry name" value="MANNITOL DEHYDROGENASE"/>
    <property type="match status" value="1"/>
</dbReference>
<dbReference type="InterPro" id="IPR013328">
    <property type="entry name" value="6PGD_dom2"/>
</dbReference>
<dbReference type="Gene3D" id="3.40.50.720">
    <property type="entry name" value="NAD(P)-binding Rossmann-like Domain"/>
    <property type="match status" value="1"/>
</dbReference>
<dbReference type="PRINTS" id="PR00084">
    <property type="entry name" value="MTLDHDRGNASE"/>
</dbReference>
<protein>
    <submittedName>
        <fullName evidence="5">Mannitol dehydrogenase family protein</fullName>
    </submittedName>
</protein>
<dbReference type="EMBL" id="CP074347">
    <property type="protein sequence ID" value="USU99852.1"/>
    <property type="molecule type" value="Genomic_DNA"/>
</dbReference>
<dbReference type="Pfam" id="PF08125">
    <property type="entry name" value="Mannitol_dh_C"/>
    <property type="match status" value="1"/>
</dbReference>
<evidence type="ECO:0000259" key="3">
    <source>
        <dbReference type="Pfam" id="PF01232"/>
    </source>
</evidence>
<dbReference type="PROSITE" id="PS00974">
    <property type="entry name" value="MANNITOL_DHGENASE"/>
    <property type="match status" value="1"/>
</dbReference>
<accession>A0ABY5CPM4</accession>
<evidence type="ECO:0000313" key="5">
    <source>
        <dbReference type="EMBL" id="USU99852.1"/>
    </source>
</evidence>
<dbReference type="RefSeq" id="WP_252960818.1">
    <property type="nucleotide sequence ID" value="NZ_CAMIPH010000007.1"/>
</dbReference>
<dbReference type="InterPro" id="IPR008927">
    <property type="entry name" value="6-PGluconate_DH-like_C_sf"/>
</dbReference>
<gene>
    <name evidence="5" type="ORF">KFQ06_17645</name>
</gene>
<feature type="domain" description="Mannitol dehydrogenase N-terminal" evidence="3">
    <location>
        <begin position="26"/>
        <end position="276"/>
    </location>
</feature>